<dbReference type="InterPro" id="IPR009081">
    <property type="entry name" value="PP-bd_ACP"/>
</dbReference>
<comment type="cofactor">
    <cofactor evidence="1">
        <name>pantetheine 4'-phosphate</name>
        <dbReference type="ChEBI" id="CHEBI:47942"/>
    </cofactor>
</comment>
<evidence type="ECO:0000259" key="3">
    <source>
        <dbReference type="PROSITE" id="PS50075"/>
    </source>
</evidence>
<feature type="domain" description="Carrier" evidence="3">
    <location>
        <begin position="934"/>
        <end position="1008"/>
    </location>
</feature>
<dbReference type="CDD" id="cd05930">
    <property type="entry name" value="A_NRPS"/>
    <property type="match status" value="1"/>
</dbReference>
<evidence type="ECO:0000313" key="5">
    <source>
        <dbReference type="Proteomes" id="UP001596220"/>
    </source>
</evidence>
<dbReference type="Gene3D" id="3.40.50.12780">
    <property type="entry name" value="N-terminal domain of ligase-like"/>
    <property type="match status" value="1"/>
</dbReference>
<comment type="caution">
    <text evidence="4">The sequence shown here is derived from an EMBL/GenBank/DDBJ whole genome shotgun (WGS) entry which is preliminary data.</text>
</comment>
<dbReference type="Gene3D" id="3.30.300.30">
    <property type="match status" value="1"/>
</dbReference>
<dbReference type="SUPFAM" id="SSF47336">
    <property type="entry name" value="ACP-like"/>
    <property type="match status" value="1"/>
</dbReference>
<dbReference type="PROSITE" id="PS50075">
    <property type="entry name" value="CARRIER"/>
    <property type="match status" value="1"/>
</dbReference>
<dbReference type="Pfam" id="PF00501">
    <property type="entry name" value="AMP-binding"/>
    <property type="match status" value="1"/>
</dbReference>
<sequence>MQKPATPGQLRFFVLDAQRPRPAIVHRLAVSGAVDIDRLLTAVRAVLRAQSALRVSLRTEPEGLVQRVHPVPEVPLAVHPLPEDEESAHRVLDHHVSTLGAPFDHSGAPLCRIAVLHRADRAHLLFAVHHGVFDDGSAAALLSSLTTAHGLGPGELADAEPPEGVLSVERLDLLRQFWTTAFEGAPEDCALPQLTPGADRARASLTTRLSDALVDRMSRRAAETGASAFTQVMSALAWVAGWYGRTDDIVVATVSGAERDTRGVSVVGCLQNTIPIRVDLTGATTEDLLDRTLEALFDAVEHADLPIEDILAVTGAPRHPDRKPFTQLLCTQGALHTETIDAAGLRWRMEPPESDQVEYDLSVTLLHAPDGGKHLVVAHPRPALDARTAERFLDHLVAALDALTGAEARLLTAHDLLGARERAELAALTGPPVATATVPVHHLVRARAESAPVATAVRSGTGHLDYAAVTGRARALAAALVAAGVRPGDRVGIHLDSSPDLVIAILATWWAGAAYVPLDPDHPAERLRYVLRDAEPAALIARAPLLPGLRTLAPDSSSPAPVKWPEITADAPAYVMYTSGSTGRPKGAVIRHDNLCALFAAFEAEFPGGPDVVLAGTSSSFDISLIELVWPLTSGRTVHLTSHRTVLHDVPDPDGAFYQCTPSAARLHLASVRGRAFLARLGGLLVGGEPLADDLADDLADLVPGPVLNGYGPTEATVYTTLWRVVPGTPVHIGLPLPGVRCHVVDANGRDLPPGCPGDLLISGTGVGDGYWRRPDLTTERFPALPRADGVTGYHSGDVVSFTPGAGLKFLHRADEQVKILGQRVETGEIETTVRRRPGVRDAAVAPLPDHTGVIAFLVREDDPGAGPLPRPLPAAVAAELRRGTVDWLTGAMLPTEWHGVADLPRSPNGKLDRRVLAGWAAARAEVVESAASALPGTAAAAVLQVWDRVLGEPVTDTGATFFELGGTSSGMLQVLALLRSRYPSLHAADLFRYTRVRALAGFLDGLDDARPDGAGAPTGGGRSPAPADAPTGSQRGARRARALNGWAGRSRR</sequence>
<name>A0ABW1P935_9PSEU</name>
<dbReference type="SUPFAM" id="SSF56801">
    <property type="entry name" value="Acetyl-CoA synthetase-like"/>
    <property type="match status" value="1"/>
</dbReference>
<evidence type="ECO:0000256" key="2">
    <source>
        <dbReference type="SAM" id="MobiDB-lite"/>
    </source>
</evidence>
<dbReference type="EMBL" id="JBHSQO010000021">
    <property type="protein sequence ID" value="MFC6091736.1"/>
    <property type="molecule type" value="Genomic_DNA"/>
</dbReference>
<protein>
    <submittedName>
        <fullName evidence="4">Amino acid adenylation domain-containing protein</fullName>
    </submittedName>
</protein>
<proteinExistence type="predicted"/>
<dbReference type="InterPro" id="IPR010071">
    <property type="entry name" value="AA_adenyl_dom"/>
</dbReference>
<dbReference type="PROSITE" id="PS00455">
    <property type="entry name" value="AMP_BINDING"/>
    <property type="match status" value="1"/>
</dbReference>
<accession>A0ABW1P935</accession>
<feature type="region of interest" description="Disordered" evidence="2">
    <location>
        <begin position="1010"/>
        <end position="1053"/>
    </location>
</feature>
<dbReference type="SUPFAM" id="SSF52777">
    <property type="entry name" value="CoA-dependent acyltransferases"/>
    <property type="match status" value="2"/>
</dbReference>
<dbReference type="InterPro" id="IPR036736">
    <property type="entry name" value="ACP-like_sf"/>
</dbReference>
<organism evidence="4 5">
    <name type="scientific">Saccharothrix lopnurensis</name>
    <dbReference type="NCBI Taxonomy" id="1670621"/>
    <lineage>
        <taxon>Bacteria</taxon>
        <taxon>Bacillati</taxon>
        <taxon>Actinomycetota</taxon>
        <taxon>Actinomycetes</taxon>
        <taxon>Pseudonocardiales</taxon>
        <taxon>Pseudonocardiaceae</taxon>
        <taxon>Saccharothrix</taxon>
    </lineage>
</organism>
<dbReference type="Gene3D" id="1.10.1200.10">
    <property type="entry name" value="ACP-like"/>
    <property type="match status" value="1"/>
</dbReference>
<reference evidence="5" key="1">
    <citation type="journal article" date="2019" name="Int. J. Syst. Evol. Microbiol.">
        <title>The Global Catalogue of Microorganisms (GCM) 10K type strain sequencing project: providing services to taxonomists for standard genome sequencing and annotation.</title>
        <authorList>
            <consortium name="The Broad Institute Genomics Platform"/>
            <consortium name="The Broad Institute Genome Sequencing Center for Infectious Disease"/>
            <person name="Wu L."/>
            <person name="Ma J."/>
        </authorList>
    </citation>
    <scope>NUCLEOTIDE SEQUENCE [LARGE SCALE GENOMIC DNA]</scope>
    <source>
        <strain evidence="5">CGMCC 4.7246</strain>
    </source>
</reference>
<dbReference type="PANTHER" id="PTHR45527:SF1">
    <property type="entry name" value="FATTY ACID SYNTHASE"/>
    <property type="match status" value="1"/>
</dbReference>
<dbReference type="InterPro" id="IPR023213">
    <property type="entry name" value="CAT-like_dom_sf"/>
</dbReference>
<dbReference type="Gene3D" id="3.30.559.10">
    <property type="entry name" value="Chloramphenicol acetyltransferase-like domain"/>
    <property type="match status" value="1"/>
</dbReference>
<dbReference type="Pfam" id="PF00550">
    <property type="entry name" value="PP-binding"/>
    <property type="match status" value="1"/>
</dbReference>
<dbReference type="InterPro" id="IPR042099">
    <property type="entry name" value="ANL_N_sf"/>
</dbReference>
<dbReference type="InterPro" id="IPR045851">
    <property type="entry name" value="AMP-bd_C_sf"/>
</dbReference>
<dbReference type="PANTHER" id="PTHR45527">
    <property type="entry name" value="NONRIBOSOMAL PEPTIDE SYNTHETASE"/>
    <property type="match status" value="1"/>
</dbReference>
<dbReference type="Pfam" id="PF00668">
    <property type="entry name" value="Condensation"/>
    <property type="match status" value="1"/>
</dbReference>
<dbReference type="NCBIfam" id="TIGR01733">
    <property type="entry name" value="AA-adenyl-dom"/>
    <property type="match status" value="1"/>
</dbReference>
<dbReference type="Gene3D" id="3.30.559.30">
    <property type="entry name" value="Nonribosomal peptide synthetase, condensation domain"/>
    <property type="match status" value="1"/>
</dbReference>
<dbReference type="RefSeq" id="WP_380638038.1">
    <property type="nucleotide sequence ID" value="NZ_JBHSQO010000021.1"/>
</dbReference>
<keyword evidence="5" id="KW-1185">Reference proteome</keyword>
<dbReference type="InterPro" id="IPR001242">
    <property type="entry name" value="Condensation_dom"/>
</dbReference>
<evidence type="ECO:0000313" key="4">
    <source>
        <dbReference type="EMBL" id="MFC6091736.1"/>
    </source>
</evidence>
<dbReference type="InterPro" id="IPR020845">
    <property type="entry name" value="AMP-binding_CS"/>
</dbReference>
<dbReference type="Proteomes" id="UP001596220">
    <property type="component" value="Unassembled WGS sequence"/>
</dbReference>
<gene>
    <name evidence="4" type="ORF">ACFP3R_20915</name>
</gene>
<dbReference type="InterPro" id="IPR000873">
    <property type="entry name" value="AMP-dep_synth/lig_dom"/>
</dbReference>
<evidence type="ECO:0000256" key="1">
    <source>
        <dbReference type="ARBA" id="ARBA00001957"/>
    </source>
</evidence>